<evidence type="ECO:0000313" key="4">
    <source>
        <dbReference type="EMBL" id="RPA31466.1"/>
    </source>
</evidence>
<feature type="domain" description="Haemolysin activator HlyB C-terminal" evidence="2">
    <location>
        <begin position="392"/>
        <end position="520"/>
    </location>
</feature>
<evidence type="ECO:0000259" key="2">
    <source>
        <dbReference type="Pfam" id="PF03865"/>
    </source>
</evidence>
<dbReference type="Gene3D" id="2.40.160.50">
    <property type="entry name" value="membrane protein fhac: a member of the omp85/tpsb transporter family"/>
    <property type="match status" value="1"/>
</dbReference>
<organism evidence="4 6">
    <name type="scientific">Shewanella psychromarinicola</name>
    <dbReference type="NCBI Taxonomy" id="2487742"/>
    <lineage>
        <taxon>Bacteria</taxon>
        <taxon>Pseudomonadati</taxon>
        <taxon>Pseudomonadota</taxon>
        <taxon>Gammaproteobacteria</taxon>
        <taxon>Alteromonadales</taxon>
        <taxon>Shewanellaceae</taxon>
        <taxon>Shewanella</taxon>
    </lineage>
</organism>
<dbReference type="OrthoDB" id="6306838at2"/>
<reference evidence="3 5" key="1">
    <citation type="submission" date="2018-11" db="EMBL/GenBank/DDBJ databases">
        <title>Shewanella sp. M2.</title>
        <authorList>
            <person name="Hwang Y.J."/>
            <person name="Hwang C.Y."/>
        </authorList>
    </citation>
    <scope>NUCLEOTIDE SEQUENCE [LARGE SCALE GENOMIC DNA]</scope>
    <source>
        <strain evidence="3 5">M2</strain>
    </source>
</reference>
<dbReference type="KEGG" id="spsr:EGC80_02445"/>
<dbReference type="AlphaFoldDB" id="A0A3N4E2H0"/>
<dbReference type="Proteomes" id="UP000278855">
    <property type="component" value="Unassembled WGS sequence"/>
</dbReference>
<dbReference type="InterPro" id="IPR005565">
    <property type="entry name" value="Hemolysn_activator_HlyB_C"/>
</dbReference>
<name>A0A3N4E2H0_9GAMM</name>
<accession>A0A3N4E2H0</accession>
<sequence>MPIIFTAVFFFAILLASSCVQANIIDTRTQLIVKDDSVTRKSSPSTTNKHDVDKVTNIVVVSHPIFDESAPDAIFLHRWANYLHINTKESTILNSLSFEEGDSLTKKDLQEAQRLLRYEPYIRDADINIARKDPLADDNVEDVVLVETWDNWSLLPTVSLSKNGGDTKYSFGIKEDNLLGLGVKTKIKYQSSAERTGYKFAFDAPVRWVKHGNVSVDFYDNSDGQASAIAFNKPFYTLDTQNMYTVSWLTDTRIDTTRQNGQDINEFEHVIDYTNVGFGWLVDKQADQLHRVSLGITQDNHQFSNIDDYPVSPLPFDREFVYPWIRYEYLQDQYTVLNNIKLINKNEDFNLGWHHTVSVGFETNDIADNADMGYHVTASSSRGWQQDNQLLLMSLTGRTDIQTGQQDFYNVGLAAEYFHQISPKWTAYSKARIATSHNNYLDQTFALGDETGVRGYPNDYQHGDNQWLLTSEIRYYPNINLYQLAELGWAVFADIGQASGGPDEQNEVDGPIGSIGIGARIYSSKSSYGNVAHVDIAVPITTGNDINAWEFRFQVKDHF</sequence>
<dbReference type="RefSeq" id="WP_124013212.1">
    <property type="nucleotide sequence ID" value="NZ_CP034073.1"/>
</dbReference>
<feature type="chain" id="PRO_5018211010" description="Haemolysin activator HlyB C-terminal domain-containing protein" evidence="1">
    <location>
        <begin position="23"/>
        <end position="559"/>
    </location>
</feature>
<dbReference type="EMBL" id="CP034073">
    <property type="protein sequence ID" value="AZG33896.1"/>
    <property type="molecule type" value="Genomic_DNA"/>
</dbReference>
<reference evidence="4" key="3">
    <citation type="submission" date="2018-11" db="EMBL/GenBank/DDBJ databases">
        <authorList>
            <person name="Hwang Y.J."/>
            <person name="Hwang C.Y."/>
        </authorList>
    </citation>
    <scope>NUCLEOTIDE SEQUENCE</scope>
    <source>
        <strain evidence="4">R106</strain>
    </source>
</reference>
<protein>
    <recommendedName>
        <fullName evidence="2">Haemolysin activator HlyB C-terminal domain-containing protein</fullName>
    </recommendedName>
</protein>
<evidence type="ECO:0000313" key="5">
    <source>
        <dbReference type="Proteomes" id="UP000273778"/>
    </source>
</evidence>
<feature type="signal peptide" evidence="1">
    <location>
        <begin position="1"/>
        <end position="22"/>
    </location>
</feature>
<dbReference type="EMBL" id="RKKB01000005">
    <property type="protein sequence ID" value="RPA31466.1"/>
    <property type="molecule type" value="Genomic_DNA"/>
</dbReference>
<keyword evidence="1" id="KW-0732">Signal</keyword>
<evidence type="ECO:0000313" key="6">
    <source>
        <dbReference type="Proteomes" id="UP000278855"/>
    </source>
</evidence>
<dbReference type="Proteomes" id="UP000273778">
    <property type="component" value="Chromosome"/>
</dbReference>
<evidence type="ECO:0000256" key="1">
    <source>
        <dbReference type="SAM" id="SignalP"/>
    </source>
</evidence>
<proteinExistence type="predicted"/>
<gene>
    <name evidence="4" type="ORF">EGC77_13825</name>
    <name evidence="3" type="ORF">EGC80_02445</name>
</gene>
<reference evidence="6" key="2">
    <citation type="submission" date="2018-11" db="EMBL/GenBank/DDBJ databases">
        <title>Shewanella sp. R106.</title>
        <authorList>
            <person name="Hwang Y.J."/>
            <person name="Hwang C.Y."/>
        </authorList>
    </citation>
    <scope>NUCLEOTIDE SEQUENCE [LARGE SCALE GENOMIC DNA]</scope>
    <source>
        <strain evidence="6">R106</strain>
    </source>
</reference>
<keyword evidence="5" id="KW-1185">Reference proteome</keyword>
<evidence type="ECO:0000313" key="3">
    <source>
        <dbReference type="EMBL" id="AZG33896.1"/>
    </source>
</evidence>
<dbReference type="Pfam" id="PF03865">
    <property type="entry name" value="ShlB"/>
    <property type="match status" value="1"/>
</dbReference>